<gene>
    <name evidence="14" type="ORF">GA0116959_11172</name>
</gene>
<feature type="domain" description="GspL cytoplasmic actin-ATPase-like" evidence="12">
    <location>
        <begin position="33"/>
        <end position="191"/>
    </location>
</feature>
<feature type="transmembrane region" description="Helical" evidence="11">
    <location>
        <begin position="231"/>
        <end position="250"/>
    </location>
</feature>
<dbReference type="InterPro" id="IPR007812">
    <property type="entry name" value="T2SS_protein-GspL"/>
</dbReference>
<dbReference type="NCBIfam" id="TIGR01709">
    <property type="entry name" value="typeII_sec_gspL"/>
    <property type="match status" value="1"/>
</dbReference>
<evidence type="ECO:0000256" key="11">
    <source>
        <dbReference type="SAM" id="Phobius"/>
    </source>
</evidence>
<evidence type="ECO:0000256" key="1">
    <source>
        <dbReference type="ARBA" id="ARBA00004377"/>
    </source>
</evidence>
<dbReference type="EMBL" id="FMBK01000011">
    <property type="protein sequence ID" value="SCC72666.1"/>
    <property type="molecule type" value="Genomic_DNA"/>
</dbReference>
<dbReference type="Pfam" id="PF12693">
    <property type="entry name" value="GspL_C"/>
    <property type="match status" value="1"/>
</dbReference>
<keyword evidence="9 11" id="KW-0472">Membrane</keyword>
<keyword evidence="8 11" id="KW-1133">Transmembrane helix</keyword>
<evidence type="ECO:0000256" key="2">
    <source>
        <dbReference type="ARBA" id="ARBA00005318"/>
    </source>
</evidence>
<name>A0A1C4GWU2_9GAMM</name>
<comment type="function">
    <text evidence="10">Inner membrane component of the type II secretion system required for the energy-dependent secretion of extracellular factors such as proteases and toxins from the periplasm.</text>
</comment>
<dbReference type="PIRSF" id="PIRSF015761">
    <property type="entry name" value="Protein_L"/>
    <property type="match status" value="1"/>
</dbReference>
<feature type="domain" description="GspL periplasmic" evidence="13">
    <location>
        <begin position="232"/>
        <end position="366"/>
    </location>
</feature>
<evidence type="ECO:0000256" key="4">
    <source>
        <dbReference type="ARBA" id="ARBA00022475"/>
    </source>
</evidence>
<dbReference type="GO" id="GO:0015627">
    <property type="term" value="C:type II protein secretion system complex"/>
    <property type="evidence" value="ECO:0007669"/>
    <property type="project" value="InterPro"/>
</dbReference>
<organism evidence="14 15">
    <name type="scientific">Acinetobacter albensis</name>
    <dbReference type="NCBI Taxonomy" id="1673609"/>
    <lineage>
        <taxon>Bacteria</taxon>
        <taxon>Pseudomonadati</taxon>
        <taxon>Pseudomonadota</taxon>
        <taxon>Gammaproteobacteria</taxon>
        <taxon>Moraxellales</taxon>
        <taxon>Moraxellaceae</taxon>
        <taxon>Acinetobacter</taxon>
    </lineage>
</organism>
<dbReference type="GO" id="GO:0005886">
    <property type="term" value="C:plasma membrane"/>
    <property type="evidence" value="ECO:0007669"/>
    <property type="project" value="UniProtKB-SubCell"/>
</dbReference>
<evidence type="ECO:0000256" key="5">
    <source>
        <dbReference type="ARBA" id="ARBA00022519"/>
    </source>
</evidence>
<evidence type="ECO:0000313" key="14">
    <source>
        <dbReference type="EMBL" id="SCC72666.1"/>
    </source>
</evidence>
<comment type="similarity">
    <text evidence="2 10">Belongs to the GSP L family.</text>
</comment>
<dbReference type="GO" id="GO:0009276">
    <property type="term" value="C:Gram-negative-bacterium-type cell wall"/>
    <property type="evidence" value="ECO:0007669"/>
    <property type="project" value="InterPro"/>
</dbReference>
<dbReference type="OrthoDB" id="6660461at2"/>
<keyword evidence="6 11" id="KW-0812">Transmembrane</keyword>
<comment type="subcellular location">
    <subcellularLocation>
        <location evidence="1">Cell inner membrane</location>
        <topology evidence="1">Single-pass membrane protein</topology>
    </subcellularLocation>
</comment>
<protein>
    <recommendedName>
        <fullName evidence="10">Type II secretion system protein L</fullName>
        <shortName evidence="10">T2SS protein L</shortName>
    </recommendedName>
</protein>
<keyword evidence="7 10" id="KW-0653">Protein transport</keyword>
<dbReference type="Pfam" id="PF05134">
    <property type="entry name" value="T2SSL"/>
    <property type="match status" value="1"/>
</dbReference>
<dbReference type="AlphaFoldDB" id="A0A1C4GWU2"/>
<dbReference type="Gene3D" id="3.30.1360.100">
    <property type="entry name" value="General secretion pathway protein M, EpsM"/>
    <property type="match status" value="1"/>
</dbReference>
<evidence type="ECO:0000256" key="8">
    <source>
        <dbReference type="ARBA" id="ARBA00022989"/>
    </source>
</evidence>
<proteinExistence type="inferred from homology"/>
<evidence type="ECO:0000256" key="3">
    <source>
        <dbReference type="ARBA" id="ARBA00022448"/>
    </source>
</evidence>
<evidence type="ECO:0000313" key="15">
    <source>
        <dbReference type="Proteomes" id="UP000243661"/>
    </source>
</evidence>
<dbReference type="Gene3D" id="3.30.420.380">
    <property type="match status" value="1"/>
</dbReference>
<dbReference type="RefSeq" id="WP_092720619.1">
    <property type="nucleotide sequence ID" value="NZ_FMBK01000011.1"/>
</dbReference>
<evidence type="ECO:0000256" key="7">
    <source>
        <dbReference type="ARBA" id="ARBA00022927"/>
    </source>
</evidence>
<dbReference type="GO" id="GO:0015628">
    <property type="term" value="P:protein secretion by the type II secretion system"/>
    <property type="evidence" value="ECO:0007669"/>
    <property type="project" value="InterPro"/>
</dbReference>
<sequence length="379" mass="43074">MLYLWMPETSGVWQWSTGESWYQASSLEHLIQETQIYHGEEAVVFFPSRDVQILQQTLAKSQYKKLGVEGVKYLLEEFVVLPIDSMKVLHQFQHPDQLFILGVAQHKVETLQHALTLIPVKVISLLPDFLILPIPEAGETVIANVSGRLLVRENEFIGNSVDDLALYLDFQPLEQEYRISNLTAEQMHTLEARATHEQITSFHYALPALKKAKAHPFNILPKAKNNTAVSGYWKACMVLFFAALMVQFIYDATRWYKYKKVADQTAIQAVDQYKYWFGQSSRVTEQNLKSQFESQMRLNKVANTQALQLISRVGPVLMQNQIVAQRIQYDASVLSMELKANSAATLQNLTEQLNQQGFKVELGNIQPDAAGAIGLVKIQ</sequence>
<dbReference type="SUPFAM" id="SSF53067">
    <property type="entry name" value="Actin-like ATPase domain"/>
    <property type="match status" value="1"/>
</dbReference>
<evidence type="ECO:0000256" key="9">
    <source>
        <dbReference type="ARBA" id="ARBA00023136"/>
    </source>
</evidence>
<dbReference type="Proteomes" id="UP000243661">
    <property type="component" value="Unassembled WGS sequence"/>
</dbReference>
<evidence type="ECO:0000259" key="13">
    <source>
        <dbReference type="Pfam" id="PF12693"/>
    </source>
</evidence>
<dbReference type="InterPro" id="IPR043129">
    <property type="entry name" value="ATPase_NBD"/>
</dbReference>
<keyword evidence="4" id="KW-1003">Cell membrane</keyword>
<dbReference type="InterPro" id="IPR024230">
    <property type="entry name" value="GspL_cyto_dom"/>
</dbReference>
<evidence type="ECO:0000256" key="6">
    <source>
        <dbReference type="ARBA" id="ARBA00022692"/>
    </source>
</evidence>
<evidence type="ECO:0000259" key="12">
    <source>
        <dbReference type="Pfam" id="PF05134"/>
    </source>
</evidence>
<keyword evidence="5" id="KW-0997">Cell inner membrane</keyword>
<reference evidence="14 15" key="1">
    <citation type="submission" date="2016-08" db="EMBL/GenBank/DDBJ databases">
        <authorList>
            <person name="Seilhamer J.J."/>
        </authorList>
    </citation>
    <scope>NUCLEOTIDE SEQUENCE [LARGE SCALE GENOMIC DNA]</scope>
    <source>
        <strain evidence="14 15">ANC 4874</strain>
    </source>
</reference>
<keyword evidence="3 10" id="KW-0813">Transport</keyword>
<evidence type="ECO:0000256" key="10">
    <source>
        <dbReference type="PIRNR" id="PIRNR015761"/>
    </source>
</evidence>
<dbReference type="InterPro" id="IPR025691">
    <property type="entry name" value="GspL_pp_dom"/>
</dbReference>
<accession>A0A1C4GWU2</accession>